<evidence type="ECO:0000313" key="2">
    <source>
        <dbReference type="EMBL" id="MCU4398017.1"/>
    </source>
</evidence>
<feature type="signal peptide" evidence="1">
    <location>
        <begin position="1"/>
        <end position="23"/>
    </location>
</feature>
<dbReference type="EMBL" id="CP078018">
    <property type="protein sequence ID" value="QXR27535.1"/>
    <property type="molecule type" value="Genomic_DNA"/>
</dbReference>
<keyword evidence="1" id="KW-0732">Signal</keyword>
<dbReference type="Proteomes" id="UP000279359">
    <property type="component" value="Chromosome"/>
</dbReference>
<reference evidence="3" key="1">
    <citation type="journal article" date="2019" name="Nat. Commun.">
        <title>Spatiotemporal dynamics of multidrug resistant bacteria on intensive care unit surfaces.</title>
        <authorList>
            <person name="D'Souza A.W."/>
            <person name="Potter R.F."/>
            <person name="Wallace M."/>
            <person name="Shupe A."/>
            <person name="Patel S."/>
            <person name="Sun X."/>
            <person name="Gul D."/>
            <person name="Kwon J.H."/>
            <person name="Andleeb S."/>
            <person name="Burnham C.D."/>
            <person name="Dantas G."/>
        </authorList>
    </citation>
    <scope>NUCLEOTIDE SEQUENCE</scope>
    <source>
        <strain evidence="3">AJ_351</strain>
    </source>
</reference>
<feature type="chain" id="PRO_5042773460" evidence="1">
    <location>
        <begin position="24"/>
        <end position="56"/>
    </location>
</feature>
<protein>
    <submittedName>
        <fullName evidence="3">Uncharacterized protein</fullName>
    </submittedName>
</protein>
<dbReference type="AlphaFoldDB" id="A0A8F6MK01"/>
<gene>
    <name evidence="3" type="ORF">EGT69_015045</name>
    <name evidence="2" type="ORF">KTH64_13925</name>
</gene>
<dbReference type="RefSeq" id="WP_004909716.1">
    <property type="nucleotide sequence ID" value="NZ_BBSD01000003.1"/>
</dbReference>
<evidence type="ECO:0000256" key="1">
    <source>
        <dbReference type="SAM" id="SignalP"/>
    </source>
</evidence>
<dbReference type="EMBL" id="JAHPRE010000065">
    <property type="protein sequence ID" value="MCU4398017.1"/>
    <property type="molecule type" value="Genomic_DNA"/>
</dbReference>
<sequence>MLSKVNLKLCAVVFCLFAGTAHADGGLMFLEKNLQAQKETKTKQVNHGEQLSAQQK</sequence>
<evidence type="ECO:0000313" key="3">
    <source>
        <dbReference type="EMBL" id="QXR27535.1"/>
    </source>
</evidence>
<proteinExistence type="predicted"/>
<reference evidence="2" key="2">
    <citation type="submission" date="2021-06" db="EMBL/GenBank/DDBJ databases">
        <title>Propagation of a rapidly emergent carbapenem-resistant Acinetobacter baumannii lineage by various extra-hospital transmission networks.</title>
        <authorList>
            <person name="Calix J."/>
        </authorList>
    </citation>
    <scope>NUCLEOTIDE SEQUENCE</scope>
    <source>
        <strain evidence="2">WU_MDCI_Aw63</strain>
    </source>
</reference>
<organism evidence="3">
    <name type="scientific">Acinetobacter junii</name>
    <dbReference type="NCBI Taxonomy" id="40215"/>
    <lineage>
        <taxon>Bacteria</taxon>
        <taxon>Pseudomonadati</taxon>
        <taxon>Pseudomonadota</taxon>
        <taxon>Gammaproteobacteria</taxon>
        <taxon>Moraxellales</taxon>
        <taxon>Moraxellaceae</taxon>
        <taxon>Acinetobacter</taxon>
    </lineage>
</organism>
<reference evidence="3" key="3">
    <citation type="submission" date="2021-06" db="EMBL/GenBank/DDBJ databases">
        <authorList>
            <person name="Diorio-Toth L."/>
        </authorList>
    </citation>
    <scope>NUCLEOTIDE SEQUENCE</scope>
    <source>
        <strain evidence="3">AJ_351</strain>
    </source>
</reference>
<name>A0A8F6MK01_ACIJU</name>
<accession>A0A8F6MK01</accession>
<dbReference type="Proteomes" id="UP001208534">
    <property type="component" value="Unassembled WGS sequence"/>
</dbReference>